<dbReference type="InterPro" id="IPR051533">
    <property type="entry name" value="WaaL-like"/>
</dbReference>
<feature type="transmembrane region" description="Helical" evidence="5">
    <location>
        <begin position="380"/>
        <end position="401"/>
    </location>
</feature>
<feature type="transmembrane region" description="Helical" evidence="5">
    <location>
        <begin position="71"/>
        <end position="92"/>
    </location>
</feature>
<reference evidence="7 8" key="1">
    <citation type="submission" date="2018-05" db="EMBL/GenBank/DDBJ databases">
        <title>Genome of Sphingosinicella humi QZX222.</title>
        <authorList>
            <person name="Qiao Z."/>
            <person name="Wang G."/>
        </authorList>
    </citation>
    <scope>NUCLEOTIDE SEQUENCE [LARGE SCALE GENOMIC DNA]</scope>
    <source>
        <strain evidence="7 8">QZX222</strain>
    </source>
</reference>
<dbReference type="EMBL" id="QFFF01000001">
    <property type="protein sequence ID" value="PWG02108.1"/>
    <property type="molecule type" value="Genomic_DNA"/>
</dbReference>
<name>A0A2U2J195_9SPHN</name>
<feature type="transmembrane region" description="Helical" evidence="5">
    <location>
        <begin position="129"/>
        <end position="145"/>
    </location>
</feature>
<evidence type="ECO:0000256" key="5">
    <source>
        <dbReference type="SAM" id="Phobius"/>
    </source>
</evidence>
<sequence>MTVRANVSRHFHASYPFWVTVFFLAAVFLMGGGSRGDIQSLVILRPLTALCIGISLLSMTKEQLAAIRVPLLLALLLPLVMVIQLIPLPPAIWTKLPGRELYAMAAPLAGIEQPWRPISLVPYRTWNSLFAWLVPIAMLLLVARLDREQRFALLPILIGLGFISGIVGLAQAIGPSNGPFYFYEITNNGSAVGLFSNRNHQAALLACLFPMLAVYASIDHPSVSRVRLTTLLCGAAATFILPLLLVTGSRAGLVLGMIGLVAGALLYGNPMHGVGRLGSRRSWNGWLFIAGAAIVLLIGVTVMASRATSLQRLLASDETEELRIQLLAPIWEMIKVYFPVGIGFGAFPDVYKVHEPFELLSTQYVNHAHNDLLEFILEGGLPSIFVLLTGIAFWSAGAYQLRLVNGGHPTRTVLFARLGATIILILGLASIVDYPLRVPSISAVFGLSMIWMSFGPKHPIRGGAALRMTKCSVDSRA</sequence>
<comment type="subcellular location">
    <subcellularLocation>
        <location evidence="1">Membrane</location>
        <topology evidence="1">Multi-pass membrane protein</topology>
    </subcellularLocation>
</comment>
<evidence type="ECO:0000256" key="1">
    <source>
        <dbReference type="ARBA" id="ARBA00004141"/>
    </source>
</evidence>
<feature type="transmembrane region" description="Helical" evidence="5">
    <location>
        <begin position="12"/>
        <end position="32"/>
    </location>
</feature>
<organism evidence="7 8">
    <name type="scientific">Allosphingosinicella humi</name>
    <dbReference type="NCBI Taxonomy" id="2068657"/>
    <lineage>
        <taxon>Bacteria</taxon>
        <taxon>Pseudomonadati</taxon>
        <taxon>Pseudomonadota</taxon>
        <taxon>Alphaproteobacteria</taxon>
        <taxon>Sphingomonadales</taxon>
        <taxon>Sphingomonadaceae</taxon>
        <taxon>Allosphingosinicella</taxon>
    </lineage>
</organism>
<feature type="transmembrane region" description="Helical" evidence="5">
    <location>
        <begin position="152"/>
        <end position="173"/>
    </location>
</feature>
<proteinExistence type="predicted"/>
<evidence type="ECO:0000256" key="3">
    <source>
        <dbReference type="ARBA" id="ARBA00022989"/>
    </source>
</evidence>
<dbReference type="PANTHER" id="PTHR37422:SF23">
    <property type="entry name" value="TEICHURONIC ACID BIOSYNTHESIS PROTEIN TUAE"/>
    <property type="match status" value="1"/>
</dbReference>
<keyword evidence="2 5" id="KW-0812">Transmembrane</keyword>
<protein>
    <submittedName>
        <fullName evidence="7">O-antigen polymerase</fullName>
    </submittedName>
</protein>
<dbReference type="Proteomes" id="UP000245916">
    <property type="component" value="Unassembled WGS sequence"/>
</dbReference>
<evidence type="ECO:0000256" key="4">
    <source>
        <dbReference type="ARBA" id="ARBA00023136"/>
    </source>
</evidence>
<comment type="caution">
    <text evidence="7">The sequence shown here is derived from an EMBL/GenBank/DDBJ whole genome shotgun (WGS) entry which is preliminary data.</text>
</comment>
<keyword evidence="3 5" id="KW-1133">Transmembrane helix</keyword>
<keyword evidence="8" id="KW-1185">Reference proteome</keyword>
<feature type="transmembrane region" description="Helical" evidence="5">
    <location>
        <begin position="413"/>
        <end position="432"/>
    </location>
</feature>
<keyword evidence="4 5" id="KW-0472">Membrane</keyword>
<dbReference type="PANTHER" id="PTHR37422">
    <property type="entry name" value="TEICHURONIC ACID BIOSYNTHESIS PROTEIN TUAE"/>
    <property type="match status" value="1"/>
</dbReference>
<evidence type="ECO:0000313" key="8">
    <source>
        <dbReference type="Proteomes" id="UP000245916"/>
    </source>
</evidence>
<evidence type="ECO:0000313" key="7">
    <source>
        <dbReference type="EMBL" id="PWG02108.1"/>
    </source>
</evidence>
<evidence type="ECO:0000256" key="2">
    <source>
        <dbReference type="ARBA" id="ARBA00022692"/>
    </source>
</evidence>
<accession>A0A2U2J195</accession>
<feature type="transmembrane region" description="Helical" evidence="5">
    <location>
        <begin position="438"/>
        <end position="454"/>
    </location>
</feature>
<gene>
    <name evidence="7" type="ORF">DF286_03925</name>
</gene>
<feature type="transmembrane region" description="Helical" evidence="5">
    <location>
        <begin position="225"/>
        <end position="245"/>
    </location>
</feature>
<feature type="transmembrane region" description="Helical" evidence="5">
    <location>
        <begin position="283"/>
        <end position="304"/>
    </location>
</feature>
<feature type="transmembrane region" description="Helical" evidence="5">
    <location>
        <begin position="38"/>
        <end position="59"/>
    </location>
</feature>
<feature type="transmembrane region" description="Helical" evidence="5">
    <location>
        <begin position="251"/>
        <end position="271"/>
    </location>
</feature>
<dbReference type="AlphaFoldDB" id="A0A2U2J195"/>
<evidence type="ECO:0000259" key="6">
    <source>
        <dbReference type="Pfam" id="PF04932"/>
    </source>
</evidence>
<feature type="domain" description="O-antigen ligase-related" evidence="6">
    <location>
        <begin position="239"/>
        <end position="387"/>
    </location>
</feature>
<dbReference type="InterPro" id="IPR007016">
    <property type="entry name" value="O-antigen_ligase-rel_domated"/>
</dbReference>
<feature type="transmembrane region" description="Helical" evidence="5">
    <location>
        <begin position="200"/>
        <end position="218"/>
    </location>
</feature>
<dbReference type="GO" id="GO:0016020">
    <property type="term" value="C:membrane"/>
    <property type="evidence" value="ECO:0007669"/>
    <property type="project" value="UniProtKB-SubCell"/>
</dbReference>
<dbReference type="Pfam" id="PF04932">
    <property type="entry name" value="Wzy_C"/>
    <property type="match status" value="1"/>
</dbReference>